<dbReference type="GO" id="GO:0035438">
    <property type="term" value="F:cyclic-di-GMP binding"/>
    <property type="evidence" value="ECO:0007669"/>
    <property type="project" value="InterPro"/>
</dbReference>
<evidence type="ECO:0000259" key="1">
    <source>
        <dbReference type="Pfam" id="PF07238"/>
    </source>
</evidence>
<feature type="domain" description="PilZ" evidence="1">
    <location>
        <begin position="35"/>
        <end position="107"/>
    </location>
</feature>
<sequence length="125" mass="14306">MPTNQRKEPFRYTLKEPIALEIYILSVNGTPAPAKPIPAELFDISRYGCQISLPLSLQVNSNEIRIRMNLILAEDPIILEGTLCWDRKQDSQWFYGVNLGTKADDQERFNKEMRVLAGQGRIVVK</sequence>
<dbReference type="RefSeq" id="WP_199018296.1">
    <property type="nucleotide sequence ID" value="NZ_JAELUP010000013.1"/>
</dbReference>
<evidence type="ECO:0000313" key="3">
    <source>
        <dbReference type="Proteomes" id="UP000640274"/>
    </source>
</evidence>
<keyword evidence="3" id="KW-1185">Reference proteome</keyword>
<proteinExistence type="predicted"/>
<dbReference type="Proteomes" id="UP000640274">
    <property type="component" value="Unassembled WGS sequence"/>
</dbReference>
<dbReference type="Gene3D" id="2.40.10.220">
    <property type="entry name" value="predicted glycosyltransferase like domains"/>
    <property type="match status" value="1"/>
</dbReference>
<gene>
    <name evidence="2" type="ORF">JFN88_05355</name>
</gene>
<dbReference type="InterPro" id="IPR009875">
    <property type="entry name" value="PilZ_domain"/>
</dbReference>
<accession>A0A934J5K8</accession>
<reference evidence="2" key="1">
    <citation type="submission" date="2020-12" db="EMBL/GenBank/DDBJ databases">
        <authorList>
            <person name="Huq M.A."/>
        </authorList>
    </citation>
    <scope>NUCLEOTIDE SEQUENCE</scope>
    <source>
        <strain evidence="2">MAHUQ-46</strain>
    </source>
</reference>
<dbReference type="SUPFAM" id="SSF141371">
    <property type="entry name" value="PilZ domain-like"/>
    <property type="match status" value="1"/>
</dbReference>
<dbReference type="EMBL" id="JAELUP010000013">
    <property type="protein sequence ID" value="MBJ6360748.1"/>
    <property type="molecule type" value="Genomic_DNA"/>
</dbReference>
<name>A0A934J5K8_9BACL</name>
<evidence type="ECO:0000313" key="2">
    <source>
        <dbReference type="EMBL" id="MBJ6360748.1"/>
    </source>
</evidence>
<dbReference type="AlphaFoldDB" id="A0A934J5K8"/>
<protein>
    <submittedName>
        <fullName evidence="2">PilZ domain-containing protein</fullName>
    </submittedName>
</protein>
<dbReference type="Pfam" id="PF07238">
    <property type="entry name" value="PilZ"/>
    <property type="match status" value="1"/>
</dbReference>
<organism evidence="2 3">
    <name type="scientific">Paenibacillus roseus</name>
    <dbReference type="NCBI Taxonomy" id="2798579"/>
    <lineage>
        <taxon>Bacteria</taxon>
        <taxon>Bacillati</taxon>
        <taxon>Bacillota</taxon>
        <taxon>Bacilli</taxon>
        <taxon>Bacillales</taxon>
        <taxon>Paenibacillaceae</taxon>
        <taxon>Paenibacillus</taxon>
    </lineage>
</organism>
<comment type="caution">
    <text evidence="2">The sequence shown here is derived from an EMBL/GenBank/DDBJ whole genome shotgun (WGS) entry which is preliminary data.</text>
</comment>